<gene>
    <name evidence="2" type="ORF">C1SCF055_LOCUS6205</name>
</gene>
<sequence length="279" mass="30356">MNTFEADLPQDSAAEQSSEEIKREEAMGGKLNPAQESTFPLTHNEPLSLAFKRQVLSTARAYLSEKQEERQPGDRLGLRCAVLASRRTSKASRFIRNLKENAIEQKLLAVEKRMQHMEGDETGPDQMLDEACQLAAQLHELSNNDSINLEIGQIAESITVCTDLLNNLRATGLSHTLHLEQIAEDLNGVHEGHGISKALLSELQKDIAAMRSAIESMKIGSGTVAPVAASNSGRCPTVDTAESMCPLLDNLEERTTILLSEMGEAAEAWIPAASNPNKG</sequence>
<evidence type="ECO:0000313" key="2">
    <source>
        <dbReference type="EMBL" id="CAI3978131.1"/>
    </source>
</evidence>
<evidence type="ECO:0000313" key="4">
    <source>
        <dbReference type="Proteomes" id="UP001152797"/>
    </source>
</evidence>
<dbReference type="OrthoDB" id="10403795at2759"/>
<feature type="region of interest" description="Disordered" evidence="1">
    <location>
        <begin position="1"/>
        <end position="40"/>
    </location>
</feature>
<protein>
    <submittedName>
        <fullName evidence="2">Uncharacterized protein</fullName>
    </submittedName>
</protein>
<dbReference type="EMBL" id="CAMXCT020000391">
    <property type="protein sequence ID" value="CAL1131506.1"/>
    <property type="molecule type" value="Genomic_DNA"/>
</dbReference>
<dbReference type="AlphaFoldDB" id="A0A9P1BU97"/>
<accession>A0A9P1BU97</accession>
<evidence type="ECO:0000256" key="1">
    <source>
        <dbReference type="SAM" id="MobiDB-lite"/>
    </source>
</evidence>
<proteinExistence type="predicted"/>
<reference evidence="3 4" key="2">
    <citation type="submission" date="2024-05" db="EMBL/GenBank/DDBJ databases">
        <authorList>
            <person name="Chen Y."/>
            <person name="Shah S."/>
            <person name="Dougan E. K."/>
            <person name="Thang M."/>
            <person name="Chan C."/>
        </authorList>
    </citation>
    <scope>NUCLEOTIDE SEQUENCE [LARGE SCALE GENOMIC DNA]</scope>
</reference>
<name>A0A9P1BU97_9DINO</name>
<keyword evidence="4" id="KW-1185">Reference proteome</keyword>
<dbReference type="Proteomes" id="UP001152797">
    <property type="component" value="Unassembled WGS sequence"/>
</dbReference>
<evidence type="ECO:0000313" key="3">
    <source>
        <dbReference type="EMBL" id="CAL4765443.1"/>
    </source>
</evidence>
<organism evidence="2">
    <name type="scientific">Cladocopium goreaui</name>
    <dbReference type="NCBI Taxonomy" id="2562237"/>
    <lineage>
        <taxon>Eukaryota</taxon>
        <taxon>Sar</taxon>
        <taxon>Alveolata</taxon>
        <taxon>Dinophyceae</taxon>
        <taxon>Suessiales</taxon>
        <taxon>Symbiodiniaceae</taxon>
        <taxon>Cladocopium</taxon>
    </lineage>
</organism>
<comment type="caution">
    <text evidence="2">The sequence shown here is derived from an EMBL/GenBank/DDBJ whole genome shotgun (WGS) entry which is preliminary data.</text>
</comment>
<dbReference type="EMBL" id="CAMXCT030000391">
    <property type="protein sequence ID" value="CAL4765443.1"/>
    <property type="molecule type" value="Genomic_DNA"/>
</dbReference>
<dbReference type="EMBL" id="CAMXCT010000391">
    <property type="protein sequence ID" value="CAI3978131.1"/>
    <property type="molecule type" value="Genomic_DNA"/>
</dbReference>
<reference evidence="2" key="1">
    <citation type="submission" date="2022-10" db="EMBL/GenBank/DDBJ databases">
        <authorList>
            <person name="Chen Y."/>
            <person name="Dougan E. K."/>
            <person name="Chan C."/>
            <person name="Rhodes N."/>
            <person name="Thang M."/>
        </authorList>
    </citation>
    <scope>NUCLEOTIDE SEQUENCE</scope>
</reference>